<feature type="compositionally biased region" description="Basic and acidic residues" evidence="1">
    <location>
        <begin position="33"/>
        <end position="45"/>
    </location>
</feature>
<evidence type="ECO:0008006" key="5">
    <source>
        <dbReference type="Google" id="ProtNLM"/>
    </source>
</evidence>
<keyword evidence="2" id="KW-0472">Membrane</keyword>
<feature type="compositionally biased region" description="Low complexity" evidence="1">
    <location>
        <begin position="55"/>
        <end position="71"/>
    </location>
</feature>
<keyword evidence="2" id="KW-1133">Transmembrane helix</keyword>
<sequence>MPRRTKKPPRPVYHDGLIPATHDTYQSYPEIVPDDHDQIKHEKSYPELAPPQPDPESQQQQQTQQQQQSPEQRQHHHHHPSISTTTGIIPPPTAHSTHHHHHPLSGFPAGINPSPLSAPPIIHPLSRTSGVHSLRQAWSEVDDDEPRDGEGGRRHEFLDEQRPVLWKRPIFWVVVVAGAVIVALAGVLGGVASGGIKTAWDSSSRTSGGSTTTTSTPSVTDPTCPGSANLNYTSSATTSPKTFRIQCAANYPDGDGDLGLVEDAVDSIAGCLDACAQEASCVGAVFKQGDAAKCWLKQFIGVVQTGGAAGGMVSGVLWQ</sequence>
<feature type="compositionally biased region" description="Low complexity" evidence="1">
    <location>
        <begin position="201"/>
        <end position="223"/>
    </location>
</feature>
<dbReference type="Proteomes" id="UP001303115">
    <property type="component" value="Unassembled WGS sequence"/>
</dbReference>
<evidence type="ECO:0000256" key="1">
    <source>
        <dbReference type="SAM" id="MobiDB-lite"/>
    </source>
</evidence>
<feature type="region of interest" description="Disordered" evidence="1">
    <location>
        <begin position="1"/>
        <end position="112"/>
    </location>
</feature>
<reference evidence="4" key="1">
    <citation type="journal article" date="2023" name="Mol. Phylogenet. Evol.">
        <title>Genome-scale phylogeny and comparative genomics of the fungal order Sordariales.</title>
        <authorList>
            <person name="Hensen N."/>
            <person name="Bonometti L."/>
            <person name="Westerberg I."/>
            <person name="Brannstrom I.O."/>
            <person name="Guillou S."/>
            <person name="Cros-Aarteil S."/>
            <person name="Calhoun S."/>
            <person name="Haridas S."/>
            <person name="Kuo A."/>
            <person name="Mondo S."/>
            <person name="Pangilinan J."/>
            <person name="Riley R."/>
            <person name="LaButti K."/>
            <person name="Andreopoulos B."/>
            <person name="Lipzen A."/>
            <person name="Chen C."/>
            <person name="Yan M."/>
            <person name="Daum C."/>
            <person name="Ng V."/>
            <person name="Clum A."/>
            <person name="Steindorff A."/>
            <person name="Ohm R.A."/>
            <person name="Martin F."/>
            <person name="Silar P."/>
            <person name="Natvig D.O."/>
            <person name="Lalanne C."/>
            <person name="Gautier V."/>
            <person name="Ament-Velasquez S.L."/>
            <person name="Kruys A."/>
            <person name="Hutchinson M.I."/>
            <person name="Powell A.J."/>
            <person name="Barry K."/>
            <person name="Miller A.N."/>
            <person name="Grigoriev I.V."/>
            <person name="Debuchy R."/>
            <person name="Gladieux P."/>
            <person name="Hiltunen Thoren M."/>
            <person name="Johannesson H."/>
        </authorList>
    </citation>
    <scope>NUCLEOTIDE SEQUENCE [LARGE SCALE GENOMIC DNA]</scope>
    <source>
        <strain evidence="4">CBS 284.82</strain>
    </source>
</reference>
<gene>
    <name evidence="3" type="ORF">C8A01DRAFT_46962</name>
</gene>
<evidence type="ECO:0000313" key="3">
    <source>
        <dbReference type="EMBL" id="KAK4039632.1"/>
    </source>
</evidence>
<name>A0AAN6PF92_9PEZI</name>
<proteinExistence type="predicted"/>
<protein>
    <recommendedName>
        <fullName evidence="5">Apple domain-containing protein</fullName>
    </recommendedName>
</protein>
<organism evidence="3 4">
    <name type="scientific">Parachaetomium inaequale</name>
    <dbReference type="NCBI Taxonomy" id="2588326"/>
    <lineage>
        <taxon>Eukaryota</taxon>
        <taxon>Fungi</taxon>
        <taxon>Dikarya</taxon>
        <taxon>Ascomycota</taxon>
        <taxon>Pezizomycotina</taxon>
        <taxon>Sordariomycetes</taxon>
        <taxon>Sordariomycetidae</taxon>
        <taxon>Sordariales</taxon>
        <taxon>Chaetomiaceae</taxon>
        <taxon>Parachaetomium</taxon>
    </lineage>
</organism>
<evidence type="ECO:0000313" key="4">
    <source>
        <dbReference type="Proteomes" id="UP001303115"/>
    </source>
</evidence>
<keyword evidence="4" id="KW-1185">Reference proteome</keyword>
<feature type="region of interest" description="Disordered" evidence="1">
    <location>
        <begin position="199"/>
        <end position="226"/>
    </location>
</feature>
<evidence type="ECO:0000256" key="2">
    <source>
        <dbReference type="SAM" id="Phobius"/>
    </source>
</evidence>
<accession>A0AAN6PF92</accession>
<dbReference type="EMBL" id="MU854396">
    <property type="protein sequence ID" value="KAK4039632.1"/>
    <property type="molecule type" value="Genomic_DNA"/>
</dbReference>
<keyword evidence="2" id="KW-0812">Transmembrane</keyword>
<comment type="caution">
    <text evidence="3">The sequence shown here is derived from an EMBL/GenBank/DDBJ whole genome shotgun (WGS) entry which is preliminary data.</text>
</comment>
<feature type="transmembrane region" description="Helical" evidence="2">
    <location>
        <begin position="170"/>
        <end position="196"/>
    </location>
</feature>
<dbReference type="AlphaFoldDB" id="A0AAN6PF92"/>